<protein>
    <recommendedName>
        <fullName evidence="1">DYW domain-containing protein</fullName>
    </recommendedName>
</protein>
<feature type="domain" description="DYW" evidence="1">
    <location>
        <begin position="36"/>
        <end position="128"/>
    </location>
</feature>
<dbReference type="Gramene" id="NC6G0255010.1">
    <property type="protein sequence ID" value="NC6G0255010.1:cds"/>
    <property type="gene ID" value="NC6G0255010"/>
</dbReference>
<sequence>MTGVVHEFVGGDGSHPRSKAIYSKLDEMASELKLAGYVPNTSEVLLDLGEEEKEDALHRHSEKLALDFSLIILGPGTTIRIVKNLRMCPHCHSAIKIISKLYGRKVVIRDRTRFHHFDDGFCSCKDFW</sequence>
<dbReference type="Pfam" id="PF14432">
    <property type="entry name" value="DYW_deaminase"/>
    <property type="match status" value="1"/>
</dbReference>
<dbReference type="AlphaFoldDB" id="A0A5K1E149"/>
<dbReference type="Pfam" id="PF20430">
    <property type="entry name" value="Eplus_motif"/>
    <property type="match status" value="1"/>
</dbReference>
<evidence type="ECO:0000313" key="2">
    <source>
        <dbReference type="EMBL" id="VVW44296.1"/>
    </source>
</evidence>
<dbReference type="EMBL" id="LR721784">
    <property type="protein sequence ID" value="VVW44296.1"/>
    <property type="molecule type" value="Genomic_DNA"/>
</dbReference>
<name>A0A5K1E149_9MAGN</name>
<dbReference type="GO" id="GO:0008270">
    <property type="term" value="F:zinc ion binding"/>
    <property type="evidence" value="ECO:0007669"/>
    <property type="project" value="InterPro"/>
</dbReference>
<dbReference type="InterPro" id="IPR046849">
    <property type="entry name" value="E2_motif"/>
</dbReference>
<accession>A0A5K1E149</accession>
<gene>
    <name evidence="2" type="ORF">NYM_LOCUS22046</name>
</gene>
<proteinExistence type="predicted"/>
<evidence type="ECO:0000259" key="1">
    <source>
        <dbReference type="Pfam" id="PF14432"/>
    </source>
</evidence>
<reference evidence="2" key="1">
    <citation type="submission" date="2019-09" db="EMBL/GenBank/DDBJ databases">
        <authorList>
            <person name="Zhang L."/>
        </authorList>
    </citation>
    <scope>NUCLEOTIDE SEQUENCE</scope>
</reference>
<organism evidence="2">
    <name type="scientific">Nymphaea colorata</name>
    <name type="common">pocket water lily</name>
    <dbReference type="NCBI Taxonomy" id="210225"/>
    <lineage>
        <taxon>Eukaryota</taxon>
        <taxon>Viridiplantae</taxon>
        <taxon>Streptophyta</taxon>
        <taxon>Embryophyta</taxon>
        <taxon>Tracheophyta</taxon>
        <taxon>Spermatophyta</taxon>
        <taxon>Magnoliopsida</taxon>
        <taxon>Nymphaeales</taxon>
        <taxon>Nymphaeaceae</taxon>
        <taxon>Nymphaea</taxon>
    </lineage>
</organism>
<dbReference type="InterPro" id="IPR032867">
    <property type="entry name" value="DYW_dom"/>
</dbReference>